<feature type="chain" id="PRO_5022162716" description="DUF1850 domain-containing protein" evidence="1">
    <location>
        <begin position="20"/>
        <end position="163"/>
    </location>
</feature>
<evidence type="ECO:0000313" key="3">
    <source>
        <dbReference type="Proteomes" id="UP000318542"/>
    </source>
</evidence>
<evidence type="ECO:0000256" key="1">
    <source>
        <dbReference type="SAM" id="SignalP"/>
    </source>
</evidence>
<accession>A0A554WZ59</accession>
<keyword evidence="1" id="KW-0732">Signal</keyword>
<comment type="caution">
    <text evidence="2">The sequence shown here is derived from an EMBL/GenBank/DDBJ whole genome shotgun (WGS) entry which is preliminary data.</text>
</comment>
<dbReference type="EMBL" id="VJOL01000035">
    <property type="protein sequence ID" value="TSE28861.1"/>
    <property type="molecule type" value="Genomic_DNA"/>
</dbReference>
<reference evidence="2 3" key="1">
    <citation type="submission" date="2019-07" db="EMBL/GenBank/DDBJ databases">
        <title>Tepidimonas thermarum AA-1 draft genome.</title>
        <authorList>
            <person name="Da Costa M.S."/>
            <person name="Froufe H.J.C."/>
            <person name="Egas C."/>
            <person name="Albuquerque L."/>
        </authorList>
    </citation>
    <scope>NUCLEOTIDE SEQUENCE [LARGE SCALE GENOMIC DNA]</scope>
    <source>
        <strain evidence="2 3">AA-1</strain>
    </source>
</reference>
<dbReference type="RefSeq" id="WP_143903097.1">
    <property type="nucleotide sequence ID" value="NZ_VJOL01000035.1"/>
</dbReference>
<dbReference type="Pfam" id="PF08905">
    <property type="entry name" value="DUF1850"/>
    <property type="match status" value="1"/>
</dbReference>
<evidence type="ECO:0000313" key="2">
    <source>
        <dbReference type="EMBL" id="TSE28861.1"/>
    </source>
</evidence>
<sequence>MTGATGLALCLLAAASPAALPPHDDGPRVAGEIALAAQQVQLRWTHSIERVRWEETYRLVGPGAPAAAAPCTVPAQAALCLLRARVQGSGAGMEPAPSAVWRDGGFEWGPAPTAVAALRLMHSPYVADYTLCLDGHCQALTQWLGPAGAAAADAVVRLRACAP</sequence>
<protein>
    <recommendedName>
        <fullName evidence="4">DUF1850 domain-containing protein</fullName>
    </recommendedName>
</protein>
<dbReference type="OrthoDB" id="5298197at2"/>
<dbReference type="Proteomes" id="UP000318542">
    <property type="component" value="Unassembled WGS sequence"/>
</dbReference>
<dbReference type="InterPro" id="IPR015001">
    <property type="entry name" value="DUF1850"/>
</dbReference>
<organism evidence="2 3">
    <name type="scientific">Tepidimonas thermarum</name>
    <dbReference type="NCBI Taxonomy" id="335431"/>
    <lineage>
        <taxon>Bacteria</taxon>
        <taxon>Pseudomonadati</taxon>
        <taxon>Pseudomonadota</taxon>
        <taxon>Betaproteobacteria</taxon>
        <taxon>Burkholderiales</taxon>
        <taxon>Tepidimonas</taxon>
    </lineage>
</organism>
<dbReference type="AlphaFoldDB" id="A0A554WZ59"/>
<evidence type="ECO:0008006" key="4">
    <source>
        <dbReference type="Google" id="ProtNLM"/>
    </source>
</evidence>
<name>A0A554WZ59_9BURK</name>
<feature type="signal peptide" evidence="1">
    <location>
        <begin position="1"/>
        <end position="19"/>
    </location>
</feature>
<gene>
    <name evidence="2" type="ORF">Tther_01804</name>
</gene>
<proteinExistence type="predicted"/>
<keyword evidence="3" id="KW-1185">Reference proteome</keyword>